<evidence type="ECO:0000256" key="9">
    <source>
        <dbReference type="PROSITE-ProRule" id="PRU00221"/>
    </source>
</evidence>
<reference evidence="11 12" key="1">
    <citation type="submission" date="2014-09" db="EMBL/GenBank/DDBJ databases">
        <authorList>
            <person name="Ellenberger Sabrina"/>
        </authorList>
    </citation>
    <scope>NUCLEOTIDE SEQUENCE [LARGE SCALE GENOMIC DNA]</scope>
    <source>
        <strain evidence="11 12">CBS 412.66</strain>
    </source>
</reference>
<dbReference type="SMART" id="SM00320">
    <property type="entry name" value="WD40"/>
    <property type="match status" value="5"/>
</dbReference>
<dbReference type="Gene3D" id="2.130.10.10">
    <property type="entry name" value="YVTN repeat-like/Quinoprotein amine dehydrogenase"/>
    <property type="match status" value="1"/>
</dbReference>
<evidence type="ECO:0000256" key="5">
    <source>
        <dbReference type="ARBA" id="ARBA00023187"/>
    </source>
</evidence>
<evidence type="ECO:0000313" key="12">
    <source>
        <dbReference type="Proteomes" id="UP000054107"/>
    </source>
</evidence>
<evidence type="ECO:0000256" key="6">
    <source>
        <dbReference type="ARBA" id="ARBA00023242"/>
    </source>
</evidence>
<feature type="repeat" description="WD" evidence="9">
    <location>
        <begin position="228"/>
        <end position="269"/>
    </location>
</feature>
<keyword evidence="4" id="KW-0677">Repeat</keyword>
<comment type="subcellular location">
    <subcellularLocation>
        <location evidence="1">Nucleus speckle</location>
    </subcellularLocation>
</comment>
<dbReference type="InterPro" id="IPR006594">
    <property type="entry name" value="LisH"/>
</dbReference>
<keyword evidence="12" id="KW-1185">Reference proteome</keyword>
<dbReference type="InterPro" id="IPR019775">
    <property type="entry name" value="WD40_repeat_CS"/>
</dbReference>
<dbReference type="InterPro" id="IPR054532">
    <property type="entry name" value="TPL_SMU1_LisH-like"/>
</dbReference>
<evidence type="ECO:0000256" key="7">
    <source>
        <dbReference type="ARBA" id="ARBA00025801"/>
    </source>
</evidence>
<dbReference type="InterPro" id="IPR045184">
    <property type="entry name" value="SMU1"/>
</dbReference>
<evidence type="ECO:0000256" key="4">
    <source>
        <dbReference type="ARBA" id="ARBA00022737"/>
    </source>
</evidence>
<name>A0A0B7N450_9FUNG</name>
<keyword evidence="2 9" id="KW-0853">WD repeat</keyword>
<keyword evidence="3" id="KW-0507">mRNA processing</keyword>
<dbReference type="STRING" id="35722.A0A0B7N450"/>
<dbReference type="PANTHER" id="PTHR22848">
    <property type="entry name" value="WD40 REPEAT PROTEIN"/>
    <property type="match status" value="1"/>
</dbReference>
<dbReference type="AlphaFoldDB" id="A0A0B7N450"/>
<evidence type="ECO:0000256" key="1">
    <source>
        <dbReference type="ARBA" id="ARBA00004324"/>
    </source>
</evidence>
<dbReference type="Pfam" id="PF17814">
    <property type="entry name" value="LisH_TPL"/>
    <property type="match status" value="1"/>
</dbReference>
<dbReference type="InterPro" id="IPR020472">
    <property type="entry name" value="WD40_PAC1"/>
</dbReference>
<dbReference type="PROSITE" id="PS50896">
    <property type="entry name" value="LISH"/>
    <property type="match status" value="1"/>
</dbReference>
<organism evidence="11 12">
    <name type="scientific">Parasitella parasitica</name>
    <dbReference type="NCBI Taxonomy" id="35722"/>
    <lineage>
        <taxon>Eukaryota</taxon>
        <taxon>Fungi</taxon>
        <taxon>Fungi incertae sedis</taxon>
        <taxon>Mucoromycota</taxon>
        <taxon>Mucoromycotina</taxon>
        <taxon>Mucoromycetes</taxon>
        <taxon>Mucorales</taxon>
        <taxon>Mucorineae</taxon>
        <taxon>Mucoraceae</taxon>
        <taxon>Parasitella</taxon>
    </lineage>
</organism>
<accession>A0A0B7N450</accession>
<dbReference type="InterPro" id="IPR006595">
    <property type="entry name" value="CTLH_C"/>
</dbReference>
<feature type="repeat" description="WD" evidence="9">
    <location>
        <begin position="321"/>
        <end position="362"/>
    </location>
</feature>
<dbReference type="Pfam" id="PF00400">
    <property type="entry name" value="WD40"/>
    <property type="match status" value="4"/>
</dbReference>
<feature type="repeat" description="WD" evidence="9">
    <location>
        <begin position="278"/>
        <end position="319"/>
    </location>
</feature>
<dbReference type="SUPFAM" id="SSF50978">
    <property type="entry name" value="WD40 repeat-like"/>
    <property type="match status" value="1"/>
</dbReference>
<keyword evidence="6" id="KW-0539">Nucleus</keyword>
<evidence type="ECO:0000259" key="10">
    <source>
        <dbReference type="PROSITE" id="PS50897"/>
    </source>
</evidence>
<evidence type="ECO:0000256" key="8">
    <source>
        <dbReference type="ARBA" id="ARBA00026184"/>
    </source>
</evidence>
<feature type="repeat" description="WD" evidence="9">
    <location>
        <begin position="363"/>
        <end position="404"/>
    </location>
</feature>
<gene>
    <name evidence="11" type="primary">PARPA_03855.1 scaffold 9853</name>
</gene>
<dbReference type="SMART" id="SM00667">
    <property type="entry name" value="LisH"/>
    <property type="match status" value="1"/>
</dbReference>
<dbReference type="PROSITE" id="PS00678">
    <property type="entry name" value="WD_REPEATS_1"/>
    <property type="match status" value="1"/>
</dbReference>
<evidence type="ECO:0000256" key="3">
    <source>
        <dbReference type="ARBA" id="ARBA00022664"/>
    </source>
</evidence>
<dbReference type="PROSITE" id="PS50082">
    <property type="entry name" value="WD_REPEATS_2"/>
    <property type="match status" value="4"/>
</dbReference>
<dbReference type="EMBL" id="LN723314">
    <property type="protein sequence ID" value="CEP10218.1"/>
    <property type="molecule type" value="Genomic_DNA"/>
</dbReference>
<dbReference type="Proteomes" id="UP000054107">
    <property type="component" value="Unassembled WGS sequence"/>
</dbReference>
<dbReference type="PROSITE" id="PS50897">
    <property type="entry name" value="CTLH"/>
    <property type="match status" value="1"/>
</dbReference>
<dbReference type="InterPro" id="IPR036322">
    <property type="entry name" value="WD40_repeat_dom_sf"/>
</dbReference>
<feature type="domain" description="CTLH" evidence="10">
    <location>
        <begin position="62"/>
        <end position="114"/>
    </location>
</feature>
<evidence type="ECO:0000313" key="11">
    <source>
        <dbReference type="EMBL" id="CEP10218.1"/>
    </source>
</evidence>
<dbReference type="InterPro" id="IPR001680">
    <property type="entry name" value="WD40_rpt"/>
</dbReference>
<dbReference type="PROSITE" id="PS50294">
    <property type="entry name" value="WD_REPEATS_REGION"/>
    <property type="match status" value="4"/>
</dbReference>
<dbReference type="GO" id="GO:0000398">
    <property type="term" value="P:mRNA splicing, via spliceosome"/>
    <property type="evidence" value="ECO:0007669"/>
    <property type="project" value="InterPro"/>
</dbReference>
<comment type="similarity">
    <text evidence="7">Belongs to the WD repeat SMU1 family.</text>
</comment>
<sequence length="541" mass="60683">MWSQLFHQGKFDMAKKTLFAQLQMTSIDNQDIVKLIIQFLRENNLNKSRSTLEQESNITLNTVENRSKFLQDIVDGRWDIVLKQVNQLGISNEKLLNLYEQITLEMIEINELSAAEMLTRKSNVMRLLFEEYPERYQIIEEYLEQAPVAEIQYTTVERRLAISKELEKEISVAPGSRLLTLLGQSIKWQQHQGIIMPDSTYDLFKGTVQVQKAEADVFPSKPYVSIKFPGKKTHAECASFSRNGQYLATGSVDGFIEIWNYLTGKLRKDLKYQAKDSLMAMDKSVLCVQFSQNDELLASGSLDGKIAIWKVKSGQCQKRIPAAHTEGVTSISFSKDSTQVLSGSYDQTVRIHGLKSGKVLKEFRGHTSFINAVMYCSDNTRILSASSDGTVKFWDAKTTACLYTVNPQPKIEKGQLNPMGGLGNASVENILSIPKHPDQFLVCNKTNTLFIISIRGQIIKTLTHNKLKGSDFVAATTSPQGNFVYGITEDAYMFAFQLATGDQVGKVKVCDNEVIGMASHPLSNVVVAYDDAGYVFFFKAP</sequence>
<dbReference type="GO" id="GO:0016607">
    <property type="term" value="C:nuclear speck"/>
    <property type="evidence" value="ECO:0007669"/>
    <property type="project" value="UniProtKB-SubCell"/>
</dbReference>
<dbReference type="PRINTS" id="PR00320">
    <property type="entry name" value="GPROTEINBRPT"/>
</dbReference>
<evidence type="ECO:0000256" key="2">
    <source>
        <dbReference type="ARBA" id="ARBA00022574"/>
    </source>
</evidence>
<dbReference type="CDD" id="cd00200">
    <property type="entry name" value="WD40"/>
    <property type="match status" value="1"/>
</dbReference>
<dbReference type="OrthoDB" id="538223at2759"/>
<protein>
    <recommendedName>
        <fullName evidence="8">WD40 repeat-containing protein SMU1</fullName>
    </recommendedName>
</protein>
<dbReference type="InterPro" id="IPR015943">
    <property type="entry name" value="WD40/YVTN_repeat-like_dom_sf"/>
</dbReference>
<keyword evidence="5" id="KW-0508">mRNA splicing</keyword>
<proteinExistence type="inferred from homology"/>